<name>A0A5C5W0G4_9BACT</name>
<evidence type="ECO:0000313" key="1">
    <source>
        <dbReference type="EMBL" id="TWT43461.1"/>
    </source>
</evidence>
<organism evidence="1 2">
    <name type="scientific">Botrimarina hoheduenensis</name>
    <dbReference type="NCBI Taxonomy" id="2528000"/>
    <lineage>
        <taxon>Bacteria</taxon>
        <taxon>Pseudomonadati</taxon>
        <taxon>Planctomycetota</taxon>
        <taxon>Planctomycetia</taxon>
        <taxon>Pirellulales</taxon>
        <taxon>Lacipirellulaceae</taxon>
        <taxon>Botrimarina</taxon>
    </lineage>
</organism>
<gene>
    <name evidence="1" type="ORF">Pla111_24120</name>
</gene>
<evidence type="ECO:0000313" key="2">
    <source>
        <dbReference type="Proteomes" id="UP000318995"/>
    </source>
</evidence>
<protein>
    <submittedName>
        <fullName evidence="1">Uncharacterized protein</fullName>
    </submittedName>
</protein>
<reference evidence="1 2" key="1">
    <citation type="submission" date="2019-02" db="EMBL/GenBank/DDBJ databases">
        <title>Deep-cultivation of Planctomycetes and their phenomic and genomic characterization uncovers novel biology.</title>
        <authorList>
            <person name="Wiegand S."/>
            <person name="Jogler M."/>
            <person name="Boedeker C."/>
            <person name="Pinto D."/>
            <person name="Vollmers J."/>
            <person name="Rivas-Marin E."/>
            <person name="Kohn T."/>
            <person name="Peeters S.H."/>
            <person name="Heuer A."/>
            <person name="Rast P."/>
            <person name="Oberbeckmann S."/>
            <person name="Bunk B."/>
            <person name="Jeske O."/>
            <person name="Meyerdierks A."/>
            <person name="Storesund J.E."/>
            <person name="Kallscheuer N."/>
            <person name="Luecker S."/>
            <person name="Lage O.M."/>
            <person name="Pohl T."/>
            <person name="Merkel B.J."/>
            <person name="Hornburger P."/>
            <person name="Mueller R.-W."/>
            <person name="Bruemmer F."/>
            <person name="Labrenz M."/>
            <person name="Spormann A.M."/>
            <person name="Op Den Camp H."/>
            <person name="Overmann J."/>
            <person name="Amann R."/>
            <person name="Jetten M.S.M."/>
            <person name="Mascher T."/>
            <person name="Medema M.H."/>
            <person name="Devos D.P."/>
            <person name="Kaster A.-K."/>
            <person name="Ovreas L."/>
            <person name="Rohde M."/>
            <person name="Galperin M.Y."/>
            <person name="Jogler C."/>
        </authorList>
    </citation>
    <scope>NUCLEOTIDE SEQUENCE [LARGE SCALE GENOMIC DNA]</scope>
    <source>
        <strain evidence="1 2">Pla111</strain>
    </source>
</reference>
<comment type="caution">
    <text evidence="1">The sequence shown here is derived from an EMBL/GenBank/DDBJ whole genome shotgun (WGS) entry which is preliminary data.</text>
</comment>
<accession>A0A5C5W0G4</accession>
<proteinExistence type="predicted"/>
<dbReference type="Proteomes" id="UP000318995">
    <property type="component" value="Unassembled WGS sequence"/>
</dbReference>
<dbReference type="AlphaFoldDB" id="A0A5C5W0G4"/>
<sequence length="47" mass="5646">MPNHDDERALWDVIRRNPRLDNLITYYLRCDAGRELLTAIEESEQED</sequence>
<keyword evidence="2" id="KW-1185">Reference proteome</keyword>
<dbReference type="EMBL" id="SJPH01000004">
    <property type="protein sequence ID" value="TWT43461.1"/>
    <property type="molecule type" value="Genomic_DNA"/>
</dbReference>